<feature type="non-terminal residue" evidence="1">
    <location>
        <position position="1"/>
    </location>
</feature>
<protein>
    <submittedName>
        <fullName evidence="1">Uncharacterized protein</fullName>
    </submittedName>
</protein>
<sequence length="82" mass="8958">PFPKLVDAYGSRSLNSLAHKIHEIEKQLAERKLVLCDNDGKPIKPCSQTQDAADVSVGGADKPILVEEEQMETMLLKEAAPT</sequence>
<comment type="caution">
    <text evidence="1">The sequence shown here is derived from an EMBL/GenBank/DDBJ whole genome shotgun (WGS) entry which is preliminary data.</text>
</comment>
<dbReference type="EMBL" id="BKCJ011794884">
    <property type="protein sequence ID" value="GFD53485.1"/>
    <property type="molecule type" value="Genomic_DNA"/>
</dbReference>
<proteinExistence type="predicted"/>
<dbReference type="AlphaFoldDB" id="A0A699X155"/>
<evidence type="ECO:0000313" key="1">
    <source>
        <dbReference type="EMBL" id="GFD53485.1"/>
    </source>
</evidence>
<accession>A0A699X155</accession>
<organism evidence="1">
    <name type="scientific">Tanacetum cinerariifolium</name>
    <name type="common">Dalmatian daisy</name>
    <name type="synonym">Chrysanthemum cinerariifolium</name>
    <dbReference type="NCBI Taxonomy" id="118510"/>
    <lineage>
        <taxon>Eukaryota</taxon>
        <taxon>Viridiplantae</taxon>
        <taxon>Streptophyta</taxon>
        <taxon>Embryophyta</taxon>
        <taxon>Tracheophyta</taxon>
        <taxon>Spermatophyta</taxon>
        <taxon>Magnoliopsida</taxon>
        <taxon>eudicotyledons</taxon>
        <taxon>Gunneridae</taxon>
        <taxon>Pentapetalae</taxon>
        <taxon>asterids</taxon>
        <taxon>campanulids</taxon>
        <taxon>Asterales</taxon>
        <taxon>Asteraceae</taxon>
        <taxon>Asteroideae</taxon>
        <taxon>Anthemideae</taxon>
        <taxon>Anthemidinae</taxon>
        <taxon>Tanacetum</taxon>
    </lineage>
</organism>
<feature type="non-terminal residue" evidence="1">
    <location>
        <position position="82"/>
    </location>
</feature>
<reference evidence="1" key="1">
    <citation type="journal article" date="2019" name="Sci. Rep.">
        <title>Draft genome of Tanacetum cinerariifolium, the natural source of mosquito coil.</title>
        <authorList>
            <person name="Yamashiro T."/>
            <person name="Shiraishi A."/>
            <person name="Satake H."/>
            <person name="Nakayama K."/>
        </authorList>
    </citation>
    <scope>NUCLEOTIDE SEQUENCE</scope>
</reference>
<gene>
    <name evidence="1" type="ORF">Tci_925454</name>
</gene>
<name>A0A699X155_TANCI</name>